<feature type="transmembrane region" description="Helical" evidence="1">
    <location>
        <begin position="41"/>
        <end position="61"/>
    </location>
</feature>
<accession>A0AAV9C4M3</accession>
<feature type="transmembrane region" description="Helical" evidence="1">
    <location>
        <begin position="82"/>
        <end position="101"/>
    </location>
</feature>
<organism evidence="2 3">
    <name type="scientific">Acorus calamus</name>
    <name type="common">Sweet flag</name>
    <dbReference type="NCBI Taxonomy" id="4465"/>
    <lineage>
        <taxon>Eukaryota</taxon>
        <taxon>Viridiplantae</taxon>
        <taxon>Streptophyta</taxon>
        <taxon>Embryophyta</taxon>
        <taxon>Tracheophyta</taxon>
        <taxon>Spermatophyta</taxon>
        <taxon>Magnoliopsida</taxon>
        <taxon>Liliopsida</taxon>
        <taxon>Acoraceae</taxon>
        <taxon>Acorus</taxon>
    </lineage>
</organism>
<evidence type="ECO:0000313" key="2">
    <source>
        <dbReference type="EMBL" id="KAK1283694.1"/>
    </source>
</evidence>
<keyword evidence="1" id="KW-0472">Membrane</keyword>
<evidence type="ECO:0000313" key="3">
    <source>
        <dbReference type="Proteomes" id="UP001180020"/>
    </source>
</evidence>
<reference evidence="2" key="1">
    <citation type="journal article" date="2023" name="Nat. Commun.">
        <title>Diploid and tetraploid genomes of Acorus and the evolution of monocots.</title>
        <authorList>
            <person name="Ma L."/>
            <person name="Liu K.W."/>
            <person name="Li Z."/>
            <person name="Hsiao Y.Y."/>
            <person name="Qi Y."/>
            <person name="Fu T."/>
            <person name="Tang G.D."/>
            <person name="Zhang D."/>
            <person name="Sun W.H."/>
            <person name="Liu D.K."/>
            <person name="Li Y."/>
            <person name="Chen G.Z."/>
            <person name="Liu X.D."/>
            <person name="Liao X.Y."/>
            <person name="Jiang Y.T."/>
            <person name="Yu X."/>
            <person name="Hao Y."/>
            <person name="Huang J."/>
            <person name="Zhao X.W."/>
            <person name="Ke S."/>
            <person name="Chen Y.Y."/>
            <person name="Wu W.L."/>
            <person name="Hsu J.L."/>
            <person name="Lin Y.F."/>
            <person name="Huang M.D."/>
            <person name="Li C.Y."/>
            <person name="Huang L."/>
            <person name="Wang Z.W."/>
            <person name="Zhao X."/>
            <person name="Zhong W.Y."/>
            <person name="Peng D.H."/>
            <person name="Ahmad S."/>
            <person name="Lan S."/>
            <person name="Zhang J.S."/>
            <person name="Tsai W.C."/>
            <person name="Van de Peer Y."/>
            <person name="Liu Z.J."/>
        </authorList>
    </citation>
    <scope>NUCLEOTIDE SEQUENCE</scope>
    <source>
        <strain evidence="2">CP</strain>
    </source>
</reference>
<keyword evidence="1" id="KW-0812">Transmembrane</keyword>
<name>A0AAV9C4M3_ACOCL</name>
<sequence>MDNQYAVEGHKLRKGLVPVILQLLNGFIFPPKEVLSSETHIIIYYSVLFLLLMASTNLLVLSMNLHMVPWLLPMVRRLNRFIPFKAMVAFAIAHALFLGTIDR</sequence>
<dbReference type="AlphaFoldDB" id="A0AAV9C4M3"/>
<keyword evidence="3" id="KW-1185">Reference proteome</keyword>
<dbReference type="EMBL" id="JAUJYO010000021">
    <property type="protein sequence ID" value="KAK1283694.1"/>
    <property type="molecule type" value="Genomic_DNA"/>
</dbReference>
<protein>
    <submittedName>
        <fullName evidence="2">Uncharacterized protein</fullName>
    </submittedName>
</protein>
<proteinExistence type="predicted"/>
<feature type="transmembrane region" description="Helical" evidence="1">
    <location>
        <begin position="12"/>
        <end position="29"/>
    </location>
</feature>
<evidence type="ECO:0000256" key="1">
    <source>
        <dbReference type="SAM" id="Phobius"/>
    </source>
</evidence>
<dbReference type="Proteomes" id="UP001180020">
    <property type="component" value="Unassembled WGS sequence"/>
</dbReference>
<keyword evidence="1" id="KW-1133">Transmembrane helix</keyword>
<comment type="caution">
    <text evidence="2">The sequence shown here is derived from an EMBL/GenBank/DDBJ whole genome shotgun (WGS) entry which is preliminary data.</text>
</comment>
<gene>
    <name evidence="2" type="ORF">QJS10_CPB21g01013</name>
</gene>
<reference evidence="2" key="2">
    <citation type="submission" date="2023-06" db="EMBL/GenBank/DDBJ databases">
        <authorList>
            <person name="Ma L."/>
            <person name="Liu K.-W."/>
            <person name="Li Z."/>
            <person name="Hsiao Y.-Y."/>
            <person name="Qi Y."/>
            <person name="Fu T."/>
            <person name="Tang G."/>
            <person name="Zhang D."/>
            <person name="Sun W.-H."/>
            <person name="Liu D.-K."/>
            <person name="Li Y."/>
            <person name="Chen G.-Z."/>
            <person name="Liu X.-D."/>
            <person name="Liao X.-Y."/>
            <person name="Jiang Y.-T."/>
            <person name="Yu X."/>
            <person name="Hao Y."/>
            <person name="Huang J."/>
            <person name="Zhao X.-W."/>
            <person name="Ke S."/>
            <person name="Chen Y.-Y."/>
            <person name="Wu W.-L."/>
            <person name="Hsu J.-L."/>
            <person name="Lin Y.-F."/>
            <person name="Huang M.-D."/>
            <person name="Li C.-Y."/>
            <person name="Huang L."/>
            <person name="Wang Z.-W."/>
            <person name="Zhao X."/>
            <person name="Zhong W.-Y."/>
            <person name="Peng D.-H."/>
            <person name="Ahmad S."/>
            <person name="Lan S."/>
            <person name="Zhang J.-S."/>
            <person name="Tsai W.-C."/>
            <person name="Van De Peer Y."/>
            <person name="Liu Z.-J."/>
        </authorList>
    </citation>
    <scope>NUCLEOTIDE SEQUENCE</scope>
    <source>
        <strain evidence="2">CP</strain>
        <tissue evidence="2">Leaves</tissue>
    </source>
</reference>